<protein>
    <recommendedName>
        <fullName evidence="3">Reverse transcriptase</fullName>
    </recommendedName>
</protein>
<dbReference type="EMBL" id="NBNE01000050">
    <property type="protein sequence ID" value="OWZ23686.1"/>
    <property type="molecule type" value="Genomic_DNA"/>
</dbReference>
<evidence type="ECO:0000313" key="2">
    <source>
        <dbReference type="Proteomes" id="UP000198211"/>
    </source>
</evidence>
<accession>A0A225X1A8</accession>
<organism evidence="1 2">
    <name type="scientific">Phytophthora megakarya</name>
    <dbReference type="NCBI Taxonomy" id="4795"/>
    <lineage>
        <taxon>Eukaryota</taxon>
        <taxon>Sar</taxon>
        <taxon>Stramenopiles</taxon>
        <taxon>Oomycota</taxon>
        <taxon>Peronosporomycetes</taxon>
        <taxon>Peronosporales</taxon>
        <taxon>Peronosporaceae</taxon>
        <taxon>Phytophthora</taxon>
    </lineage>
</organism>
<evidence type="ECO:0008006" key="3">
    <source>
        <dbReference type="Google" id="ProtNLM"/>
    </source>
</evidence>
<keyword evidence="2" id="KW-1185">Reference proteome</keyword>
<proteinExistence type="predicted"/>
<gene>
    <name evidence="1" type="ORF">PHMEG_0001418</name>
</gene>
<name>A0A225X1A8_9STRA</name>
<comment type="caution">
    <text evidence="1">The sequence shown here is derived from an EMBL/GenBank/DDBJ whole genome shotgun (WGS) entry which is preliminary data.</text>
</comment>
<dbReference type="Proteomes" id="UP000198211">
    <property type="component" value="Unassembled WGS sequence"/>
</dbReference>
<sequence length="85" mass="9944">MRIQRHYKIARAQSLELVYEAVDARATHNEARDRTGLLDHVKSRYARKLAHMWHGPFRVAELLSTYAVRLDTDGTPYQLFIIVHV</sequence>
<reference evidence="2" key="1">
    <citation type="submission" date="2017-03" db="EMBL/GenBank/DDBJ databases">
        <title>Phytopthora megakarya and P. palmivora, two closely related causual agents of cacao black pod achieved similar genome size and gene model numbers by different mechanisms.</title>
        <authorList>
            <person name="Ali S."/>
            <person name="Shao J."/>
            <person name="Larry D.J."/>
            <person name="Kronmiller B."/>
            <person name="Shen D."/>
            <person name="Strem M.D."/>
            <person name="Melnick R.L."/>
            <person name="Guiltinan M.J."/>
            <person name="Tyler B.M."/>
            <person name="Meinhardt L.W."/>
            <person name="Bailey B.A."/>
        </authorList>
    </citation>
    <scope>NUCLEOTIDE SEQUENCE [LARGE SCALE GENOMIC DNA]</scope>
    <source>
        <strain evidence="2">zdho120</strain>
    </source>
</reference>
<dbReference type="AlphaFoldDB" id="A0A225X1A8"/>
<evidence type="ECO:0000313" key="1">
    <source>
        <dbReference type="EMBL" id="OWZ23686.1"/>
    </source>
</evidence>